<name>A0ABP8Y832_9MICO</name>
<dbReference type="InterPro" id="IPR002716">
    <property type="entry name" value="PIN_dom"/>
</dbReference>
<evidence type="ECO:0000256" key="1">
    <source>
        <dbReference type="ARBA" id="ARBA00022722"/>
    </source>
</evidence>
<keyword evidence="4" id="KW-0460">Magnesium</keyword>
<reference evidence="7" key="1">
    <citation type="journal article" date="2019" name="Int. J. Syst. Evol. Microbiol.">
        <title>The Global Catalogue of Microorganisms (GCM) 10K type strain sequencing project: providing services to taxonomists for standard genome sequencing and annotation.</title>
        <authorList>
            <consortium name="The Broad Institute Genomics Platform"/>
            <consortium name="The Broad Institute Genome Sequencing Center for Infectious Disease"/>
            <person name="Wu L."/>
            <person name="Ma J."/>
        </authorList>
    </citation>
    <scope>NUCLEOTIDE SEQUENCE [LARGE SCALE GENOMIC DNA]</scope>
    <source>
        <strain evidence="7">JCM 18063</strain>
    </source>
</reference>
<evidence type="ECO:0000313" key="7">
    <source>
        <dbReference type="Proteomes" id="UP001500956"/>
    </source>
</evidence>
<evidence type="ECO:0000256" key="2">
    <source>
        <dbReference type="ARBA" id="ARBA00022723"/>
    </source>
</evidence>
<evidence type="ECO:0000259" key="5">
    <source>
        <dbReference type="Pfam" id="PF01850"/>
    </source>
</evidence>
<dbReference type="InterPro" id="IPR041705">
    <property type="entry name" value="PIN_Sll0205"/>
</dbReference>
<dbReference type="InterPro" id="IPR029060">
    <property type="entry name" value="PIN-like_dom_sf"/>
</dbReference>
<accession>A0ABP8Y832</accession>
<sequence length="128" mass="14081">MRYLLDTNILVWTLGYPDRLPDAAAEILADREPDIWFSAVNIWEIGIKYRLGRPDFDLNPHVARASTLSLGFTELAVDGAHAAAAADLPPIHQDPFDRLLVAQALLTGSTLLTSDSTVARYQGPIRLV</sequence>
<keyword evidence="2" id="KW-0479">Metal-binding</keyword>
<comment type="caution">
    <text evidence="6">The sequence shown here is derived from an EMBL/GenBank/DDBJ whole genome shotgun (WGS) entry which is preliminary data.</text>
</comment>
<dbReference type="Gene3D" id="3.40.50.1010">
    <property type="entry name" value="5'-nuclease"/>
    <property type="match status" value="1"/>
</dbReference>
<feature type="domain" description="PIN" evidence="5">
    <location>
        <begin position="3"/>
        <end position="121"/>
    </location>
</feature>
<dbReference type="SUPFAM" id="SSF88723">
    <property type="entry name" value="PIN domain-like"/>
    <property type="match status" value="1"/>
</dbReference>
<organism evidence="6 7">
    <name type="scientific">Isoptericola chiayiensis</name>
    <dbReference type="NCBI Taxonomy" id="579446"/>
    <lineage>
        <taxon>Bacteria</taxon>
        <taxon>Bacillati</taxon>
        <taxon>Actinomycetota</taxon>
        <taxon>Actinomycetes</taxon>
        <taxon>Micrococcales</taxon>
        <taxon>Promicromonosporaceae</taxon>
        <taxon>Isoptericola</taxon>
    </lineage>
</organism>
<dbReference type="CDD" id="cd09872">
    <property type="entry name" value="PIN_Sll0205-like"/>
    <property type="match status" value="1"/>
</dbReference>
<dbReference type="RefSeq" id="WP_172151120.1">
    <property type="nucleotide sequence ID" value="NZ_BAABID010000006.1"/>
</dbReference>
<dbReference type="PANTHER" id="PTHR36173">
    <property type="entry name" value="RIBONUCLEASE VAPC16-RELATED"/>
    <property type="match status" value="1"/>
</dbReference>
<dbReference type="EMBL" id="BAABID010000006">
    <property type="protein sequence ID" value="GAA4723918.1"/>
    <property type="molecule type" value="Genomic_DNA"/>
</dbReference>
<gene>
    <name evidence="6" type="ORF">GCM10023216_12090</name>
</gene>
<evidence type="ECO:0000256" key="4">
    <source>
        <dbReference type="ARBA" id="ARBA00022842"/>
    </source>
</evidence>
<dbReference type="Proteomes" id="UP001500956">
    <property type="component" value="Unassembled WGS sequence"/>
</dbReference>
<keyword evidence="3" id="KW-0378">Hydrolase</keyword>
<evidence type="ECO:0000256" key="3">
    <source>
        <dbReference type="ARBA" id="ARBA00022801"/>
    </source>
</evidence>
<dbReference type="InterPro" id="IPR052919">
    <property type="entry name" value="TA_system_RNase"/>
</dbReference>
<protein>
    <submittedName>
        <fullName evidence="6">Type II toxin-antitoxin system VapC family toxin</fullName>
    </submittedName>
</protein>
<dbReference type="Pfam" id="PF01850">
    <property type="entry name" value="PIN"/>
    <property type="match status" value="1"/>
</dbReference>
<dbReference type="PANTHER" id="PTHR36173:SF2">
    <property type="entry name" value="RIBONUCLEASE VAPC16"/>
    <property type="match status" value="1"/>
</dbReference>
<keyword evidence="1" id="KW-0540">Nuclease</keyword>
<proteinExistence type="predicted"/>
<keyword evidence="7" id="KW-1185">Reference proteome</keyword>
<evidence type="ECO:0000313" key="6">
    <source>
        <dbReference type="EMBL" id="GAA4723918.1"/>
    </source>
</evidence>